<keyword evidence="1" id="KW-0812">Transmembrane</keyword>
<accession>A0A1I6BZY1</accession>
<dbReference type="EMBL" id="FOXX01000019">
    <property type="protein sequence ID" value="SFQ86491.1"/>
    <property type="molecule type" value="Genomic_DNA"/>
</dbReference>
<protein>
    <recommendedName>
        <fullName evidence="4">PrgI family protein</fullName>
    </recommendedName>
</protein>
<dbReference type="GeneID" id="93713178"/>
<gene>
    <name evidence="2" type="ORF">SAMN02745910_04652</name>
</gene>
<organism evidence="2 3">
    <name type="scientific">Priestia endophytica DSM 13796</name>
    <dbReference type="NCBI Taxonomy" id="1121089"/>
    <lineage>
        <taxon>Bacteria</taxon>
        <taxon>Bacillati</taxon>
        <taxon>Bacillota</taxon>
        <taxon>Bacilli</taxon>
        <taxon>Bacillales</taxon>
        <taxon>Bacillaceae</taxon>
        <taxon>Priestia</taxon>
    </lineage>
</organism>
<evidence type="ECO:0008006" key="4">
    <source>
        <dbReference type="Google" id="ProtNLM"/>
    </source>
</evidence>
<evidence type="ECO:0000313" key="2">
    <source>
        <dbReference type="EMBL" id="SFQ86491.1"/>
    </source>
</evidence>
<feature type="transmembrane region" description="Helical" evidence="1">
    <location>
        <begin position="21"/>
        <end position="45"/>
    </location>
</feature>
<evidence type="ECO:0000313" key="3">
    <source>
        <dbReference type="Proteomes" id="UP000182762"/>
    </source>
</evidence>
<sequence length="106" mass="12699">MENKRFLIPRHISKEIHVWRFITLKEALLLGSGGGIGWLIYYFFLPSNVDIQIKVFVVVLPAALMGLLVFVKPIKVRKNVRLFHFIKWKVDYNKRQKTFFYKKKQF</sequence>
<reference evidence="2 3" key="1">
    <citation type="submission" date="2016-10" db="EMBL/GenBank/DDBJ databases">
        <authorList>
            <person name="Varghese N."/>
            <person name="Submissions S."/>
        </authorList>
    </citation>
    <scope>NUCLEOTIDE SEQUENCE [LARGE SCALE GENOMIC DNA]</scope>
    <source>
        <strain evidence="2 3">DSM 13796</strain>
    </source>
</reference>
<evidence type="ECO:0000256" key="1">
    <source>
        <dbReference type="SAM" id="Phobius"/>
    </source>
</evidence>
<dbReference type="RefSeq" id="WP_061802897.1">
    <property type="nucleotide sequence ID" value="NZ_FOXX01000019.1"/>
</dbReference>
<comment type="caution">
    <text evidence="2">The sequence shown here is derived from an EMBL/GenBank/DDBJ whole genome shotgun (WGS) entry which is preliminary data.</text>
</comment>
<keyword evidence="3" id="KW-1185">Reference proteome</keyword>
<keyword evidence="1" id="KW-0472">Membrane</keyword>
<name>A0A1I6BZY1_9BACI</name>
<dbReference type="Proteomes" id="UP000182762">
    <property type="component" value="Unassembled WGS sequence"/>
</dbReference>
<feature type="transmembrane region" description="Helical" evidence="1">
    <location>
        <begin position="51"/>
        <end position="71"/>
    </location>
</feature>
<keyword evidence="1" id="KW-1133">Transmembrane helix</keyword>
<proteinExistence type="predicted"/>